<reference evidence="1 2" key="1">
    <citation type="submission" date="2017-03" db="EMBL/GenBank/DDBJ databases">
        <title>Genome Survey of Euroglyphus maynei.</title>
        <authorList>
            <person name="Arlian L.G."/>
            <person name="Morgan M.S."/>
            <person name="Rider S.D."/>
        </authorList>
    </citation>
    <scope>NUCLEOTIDE SEQUENCE [LARGE SCALE GENOMIC DNA]</scope>
    <source>
        <strain evidence="1">Arlian Lab</strain>
        <tissue evidence="1">Whole body</tissue>
    </source>
</reference>
<name>A0A1Y3AWU2_EURMA</name>
<dbReference type="EMBL" id="MUJZ01058729">
    <property type="protein sequence ID" value="OTF71906.1"/>
    <property type="molecule type" value="Genomic_DNA"/>
</dbReference>
<proteinExistence type="predicted"/>
<evidence type="ECO:0000313" key="2">
    <source>
        <dbReference type="Proteomes" id="UP000194236"/>
    </source>
</evidence>
<accession>A0A1Y3AWU2</accession>
<dbReference type="Proteomes" id="UP000194236">
    <property type="component" value="Unassembled WGS sequence"/>
</dbReference>
<evidence type="ECO:0000313" key="1">
    <source>
        <dbReference type="EMBL" id="OTF71906.1"/>
    </source>
</evidence>
<dbReference type="AlphaFoldDB" id="A0A1Y3AWU2"/>
<keyword evidence="2" id="KW-1185">Reference proteome</keyword>
<organism evidence="1 2">
    <name type="scientific">Euroglyphus maynei</name>
    <name type="common">Mayne's house dust mite</name>
    <dbReference type="NCBI Taxonomy" id="6958"/>
    <lineage>
        <taxon>Eukaryota</taxon>
        <taxon>Metazoa</taxon>
        <taxon>Ecdysozoa</taxon>
        <taxon>Arthropoda</taxon>
        <taxon>Chelicerata</taxon>
        <taxon>Arachnida</taxon>
        <taxon>Acari</taxon>
        <taxon>Acariformes</taxon>
        <taxon>Sarcoptiformes</taxon>
        <taxon>Astigmata</taxon>
        <taxon>Psoroptidia</taxon>
        <taxon>Analgoidea</taxon>
        <taxon>Pyroglyphidae</taxon>
        <taxon>Pyroglyphinae</taxon>
        <taxon>Euroglyphus</taxon>
    </lineage>
</organism>
<gene>
    <name evidence="1" type="ORF">BLA29_003301</name>
</gene>
<sequence length="64" mass="7243">MCSNLIDPDDDKSSSIPYLHIGLLYYFDIGCINNDFHFGVCHVSLVSHNNNNETFDAKICPTYT</sequence>
<protein>
    <submittedName>
        <fullName evidence="1">Uncharacterized protein</fullName>
    </submittedName>
</protein>
<comment type="caution">
    <text evidence="1">The sequence shown here is derived from an EMBL/GenBank/DDBJ whole genome shotgun (WGS) entry which is preliminary data.</text>
</comment>